<dbReference type="Pfam" id="PF05163">
    <property type="entry name" value="DinB"/>
    <property type="match status" value="1"/>
</dbReference>
<accession>A0A0C2RGZ7</accession>
<evidence type="ECO:0000256" key="1">
    <source>
        <dbReference type="ARBA" id="ARBA00008635"/>
    </source>
</evidence>
<dbReference type="EMBL" id="JXRP01000009">
    <property type="protein sequence ID" value="KIL49445.1"/>
    <property type="molecule type" value="Genomic_DNA"/>
</dbReference>
<dbReference type="STRING" id="889306.KP78_09130"/>
<comment type="similarity">
    <text evidence="1">Belongs to the DinB family.</text>
</comment>
<sequence>MEKIDGFITSWLSHRKALLELLNTVDNEYLHYKPWDNAMSLSELVLHISGAMGMFVNTVKSGVFTPPPAPKSFETVEDLRTILQAETEQTITELESLTEEQLEQLVDFHGTKMPGIALLEGAKDHEIHHKGQLFTYARLTGAKELPFFVSSAK</sequence>
<protein>
    <submittedName>
        <fullName evidence="4">DNA damage-inducible protein DinB</fullName>
    </submittedName>
</protein>
<dbReference type="GO" id="GO:0046872">
    <property type="term" value="F:metal ion binding"/>
    <property type="evidence" value="ECO:0007669"/>
    <property type="project" value="UniProtKB-KW"/>
</dbReference>
<keyword evidence="2 3" id="KW-0479">Metal-binding</keyword>
<dbReference type="SUPFAM" id="SSF109854">
    <property type="entry name" value="DinB/YfiT-like putative metalloenzymes"/>
    <property type="match status" value="1"/>
</dbReference>
<comment type="caution">
    <text evidence="4">The sequence shown here is derived from an EMBL/GenBank/DDBJ whole genome shotgun (WGS) entry which is preliminary data.</text>
</comment>
<evidence type="ECO:0000313" key="4">
    <source>
        <dbReference type="EMBL" id="KIL49445.1"/>
    </source>
</evidence>
<dbReference type="InterPro" id="IPR007837">
    <property type="entry name" value="DinB"/>
</dbReference>
<feature type="binding site" evidence="3">
    <location>
        <position position="47"/>
    </location>
    <ligand>
        <name>a divalent metal cation</name>
        <dbReference type="ChEBI" id="CHEBI:60240"/>
    </ligand>
</feature>
<proteinExistence type="inferred from homology"/>
<gene>
    <name evidence="4" type="ORF">KP78_09130</name>
</gene>
<dbReference type="Proteomes" id="UP000031938">
    <property type="component" value="Unassembled WGS sequence"/>
</dbReference>
<reference evidence="4 5" key="1">
    <citation type="submission" date="2015-01" db="EMBL/GenBank/DDBJ databases">
        <title>Genome sequencing of Jeotgalibacillus soli.</title>
        <authorList>
            <person name="Goh K.M."/>
            <person name="Chan K.-G."/>
            <person name="Yaakop A.S."/>
            <person name="Ee R."/>
            <person name="Gan H.M."/>
            <person name="Chan C.S."/>
        </authorList>
    </citation>
    <scope>NUCLEOTIDE SEQUENCE [LARGE SCALE GENOMIC DNA]</scope>
    <source>
        <strain evidence="4 5">P9</strain>
    </source>
</reference>
<dbReference type="OrthoDB" id="119432at2"/>
<evidence type="ECO:0000256" key="3">
    <source>
        <dbReference type="PIRSR" id="PIRSR607837-1"/>
    </source>
</evidence>
<feature type="binding site" evidence="3">
    <location>
        <position position="125"/>
    </location>
    <ligand>
        <name>a divalent metal cation</name>
        <dbReference type="ChEBI" id="CHEBI:60240"/>
    </ligand>
</feature>
<name>A0A0C2RGZ7_9BACL</name>
<dbReference type="Gene3D" id="1.20.120.450">
    <property type="entry name" value="dinb family like domain"/>
    <property type="match status" value="1"/>
</dbReference>
<dbReference type="InterPro" id="IPR034660">
    <property type="entry name" value="DinB/YfiT-like"/>
</dbReference>
<organism evidence="4 5">
    <name type="scientific">Jeotgalibacillus soli</name>
    <dbReference type="NCBI Taxonomy" id="889306"/>
    <lineage>
        <taxon>Bacteria</taxon>
        <taxon>Bacillati</taxon>
        <taxon>Bacillota</taxon>
        <taxon>Bacilli</taxon>
        <taxon>Bacillales</taxon>
        <taxon>Caryophanaceae</taxon>
        <taxon>Jeotgalibacillus</taxon>
    </lineage>
</organism>
<keyword evidence="5" id="KW-1185">Reference proteome</keyword>
<dbReference type="AlphaFoldDB" id="A0A0C2RGZ7"/>
<dbReference type="PATRIC" id="fig|889306.3.peg.916"/>
<evidence type="ECO:0000256" key="2">
    <source>
        <dbReference type="ARBA" id="ARBA00022723"/>
    </source>
</evidence>
<dbReference type="RefSeq" id="WP_041086617.1">
    <property type="nucleotide sequence ID" value="NZ_JXRP01000009.1"/>
</dbReference>
<feature type="binding site" evidence="3">
    <location>
        <position position="129"/>
    </location>
    <ligand>
        <name>a divalent metal cation</name>
        <dbReference type="ChEBI" id="CHEBI:60240"/>
    </ligand>
</feature>
<evidence type="ECO:0000313" key="5">
    <source>
        <dbReference type="Proteomes" id="UP000031938"/>
    </source>
</evidence>